<gene>
    <name evidence="1" type="ORF">IZO911_LOCUS17773</name>
</gene>
<dbReference type="Proteomes" id="UP000663860">
    <property type="component" value="Unassembled WGS sequence"/>
</dbReference>
<dbReference type="PANTHER" id="PTHR12296:SF30">
    <property type="entry name" value="DENN DOMAIN-CONTAINING PROTEIN CRAG"/>
    <property type="match status" value="1"/>
</dbReference>
<reference evidence="1" key="1">
    <citation type="submission" date="2021-02" db="EMBL/GenBank/DDBJ databases">
        <authorList>
            <person name="Nowell W R."/>
        </authorList>
    </citation>
    <scope>NUCLEOTIDE SEQUENCE</scope>
</reference>
<sequence length="405" mass="46913">MSSLISQQSSNSSSLNTNNINGYDINNIHDDIKALRIDPSSVAIPINPTDENSNSPLRIIEMSSCNRCTECNHFLYDEEIMNGWSPDDSDLHTICVHCKAKTIPNLCIRIRDNTPIITSPTKDESSVTTPTNNVTQQSMIEKMKQSFRLQSSSSSPPITVHYLSPLVLRKELENIIEVPDLNNNDLYKIDFKDKHPILFWNLIWFFRRIHVSSHLFQMLLRSLLYSTDNELKNNLQKNKCILGQEFIDEKISIRIRCMWDSAISYNDIAEPMYKTWEHDGYEGEHTPVANALITDEHSTVTGKVIRCIVDCIERSDLSTPIRLFIKESSKSIRRRNRRRSMYREILFLAIIALGREKLSYDAFDREYTNVFQKLNDKQRQFISEFDKCPSLAAVMCRRLFSSLEL</sequence>
<dbReference type="GO" id="GO:0032483">
    <property type="term" value="P:regulation of Rab protein signal transduction"/>
    <property type="evidence" value="ECO:0007669"/>
    <property type="project" value="TreeGrafter"/>
</dbReference>
<accession>A0A814H038</accession>
<dbReference type="GO" id="GO:0031410">
    <property type="term" value="C:cytoplasmic vesicle"/>
    <property type="evidence" value="ECO:0007669"/>
    <property type="project" value="TreeGrafter"/>
</dbReference>
<dbReference type="InterPro" id="IPR051696">
    <property type="entry name" value="DENN_Domain_GEFs"/>
</dbReference>
<dbReference type="AlphaFoldDB" id="A0A814H038"/>
<protein>
    <submittedName>
        <fullName evidence="1">Uncharacterized protein</fullName>
    </submittedName>
</protein>
<dbReference type="PANTHER" id="PTHR12296">
    <property type="entry name" value="DENN DOMAIN-CONTAINING PROTEIN 4"/>
    <property type="match status" value="1"/>
</dbReference>
<dbReference type="EMBL" id="CAJNOE010000167">
    <property type="protein sequence ID" value="CAF1003509.1"/>
    <property type="molecule type" value="Genomic_DNA"/>
</dbReference>
<comment type="caution">
    <text evidence="1">The sequence shown here is derived from an EMBL/GenBank/DDBJ whole genome shotgun (WGS) entry which is preliminary data.</text>
</comment>
<dbReference type="GO" id="GO:0005085">
    <property type="term" value="F:guanyl-nucleotide exchange factor activity"/>
    <property type="evidence" value="ECO:0007669"/>
    <property type="project" value="UniProtKB-ARBA"/>
</dbReference>
<evidence type="ECO:0000313" key="1">
    <source>
        <dbReference type="EMBL" id="CAF1003509.1"/>
    </source>
</evidence>
<name>A0A814H038_9BILA</name>
<organism evidence="1 2">
    <name type="scientific">Adineta steineri</name>
    <dbReference type="NCBI Taxonomy" id="433720"/>
    <lineage>
        <taxon>Eukaryota</taxon>
        <taxon>Metazoa</taxon>
        <taxon>Spiralia</taxon>
        <taxon>Gnathifera</taxon>
        <taxon>Rotifera</taxon>
        <taxon>Eurotatoria</taxon>
        <taxon>Bdelloidea</taxon>
        <taxon>Adinetida</taxon>
        <taxon>Adinetidae</taxon>
        <taxon>Adineta</taxon>
    </lineage>
</organism>
<evidence type="ECO:0000313" key="2">
    <source>
        <dbReference type="Proteomes" id="UP000663860"/>
    </source>
</evidence>
<proteinExistence type="predicted"/>